<dbReference type="EMBL" id="CM056741">
    <property type="protein sequence ID" value="KAJ8683338.1"/>
    <property type="molecule type" value="Genomic_DNA"/>
</dbReference>
<evidence type="ECO:0000313" key="2">
    <source>
        <dbReference type="Proteomes" id="UP001239111"/>
    </source>
</evidence>
<name>A0ACC2PJW2_9HYME</name>
<evidence type="ECO:0000313" key="1">
    <source>
        <dbReference type="EMBL" id="KAJ8683338.1"/>
    </source>
</evidence>
<protein>
    <submittedName>
        <fullName evidence="1">Uncharacterized protein</fullName>
    </submittedName>
</protein>
<keyword evidence="2" id="KW-1185">Reference proteome</keyword>
<organism evidence="1 2">
    <name type="scientific">Eretmocerus hayati</name>
    <dbReference type="NCBI Taxonomy" id="131215"/>
    <lineage>
        <taxon>Eukaryota</taxon>
        <taxon>Metazoa</taxon>
        <taxon>Ecdysozoa</taxon>
        <taxon>Arthropoda</taxon>
        <taxon>Hexapoda</taxon>
        <taxon>Insecta</taxon>
        <taxon>Pterygota</taxon>
        <taxon>Neoptera</taxon>
        <taxon>Endopterygota</taxon>
        <taxon>Hymenoptera</taxon>
        <taxon>Apocrita</taxon>
        <taxon>Proctotrupomorpha</taxon>
        <taxon>Chalcidoidea</taxon>
        <taxon>Aphelinidae</taxon>
        <taxon>Aphelininae</taxon>
        <taxon>Eretmocerus</taxon>
    </lineage>
</organism>
<proteinExistence type="predicted"/>
<gene>
    <name evidence="1" type="ORF">QAD02_019130</name>
</gene>
<accession>A0ACC2PJW2</accession>
<dbReference type="Proteomes" id="UP001239111">
    <property type="component" value="Chromosome 1"/>
</dbReference>
<sequence>MARYLGLVVLVVLASVACAFADDSEEKYSDKYDYVLEDIQGILNNNRKRHQYESCFMGDKPCLTGDAIFLKQNLPEAMVTKCKKCTERQRDAFSVVADWYAEHDPKTWDNIIRKSVEEFTARGVMRRLKEKEERARKEKDEQKKTRGSSE</sequence>
<reference evidence="1" key="1">
    <citation type="submission" date="2023-04" db="EMBL/GenBank/DDBJ databases">
        <title>A chromosome-level genome assembly of the parasitoid wasp Eretmocerus hayati.</title>
        <authorList>
            <person name="Zhong Y."/>
            <person name="Liu S."/>
            <person name="Liu Y."/>
        </authorList>
    </citation>
    <scope>NUCLEOTIDE SEQUENCE</scope>
    <source>
        <strain evidence="1">ZJU_SS_LIU_2023</strain>
    </source>
</reference>
<comment type="caution">
    <text evidence="1">The sequence shown here is derived from an EMBL/GenBank/DDBJ whole genome shotgun (WGS) entry which is preliminary data.</text>
</comment>